<dbReference type="RefSeq" id="WP_347938018.1">
    <property type="nucleotide sequence ID" value="NZ_JBDXMI010000008.1"/>
</dbReference>
<dbReference type="EMBL" id="JBDXMI010000008">
    <property type="protein sequence ID" value="MEO9387123.1"/>
    <property type="molecule type" value="Genomic_DNA"/>
</dbReference>
<comment type="caution">
    <text evidence="1">The sequence shown here is derived from an EMBL/GenBank/DDBJ whole genome shotgun (WGS) entry which is preliminary data.</text>
</comment>
<evidence type="ECO:0000313" key="1">
    <source>
        <dbReference type="EMBL" id="MEO9387123.1"/>
    </source>
</evidence>
<name>A0ABV0J0R0_9NEIS</name>
<dbReference type="Proteomes" id="UP001462502">
    <property type="component" value="Unassembled WGS sequence"/>
</dbReference>
<protein>
    <submittedName>
        <fullName evidence="1">Uncharacterized protein</fullName>
    </submittedName>
</protein>
<organism evidence="1 2">
    <name type="scientific">Chromobacterium phragmitis</name>
    <dbReference type="NCBI Taxonomy" id="2202141"/>
    <lineage>
        <taxon>Bacteria</taxon>
        <taxon>Pseudomonadati</taxon>
        <taxon>Pseudomonadota</taxon>
        <taxon>Betaproteobacteria</taxon>
        <taxon>Neisseriales</taxon>
        <taxon>Chromobacteriaceae</taxon>
        <taxon>Chromobacterium</taxon>
    </lineage>
</organism>
<proteinExistence type="predicted"/>
<reference evidence="1 2" key="1">
    <citation type="submission" date="2024-05" db="EMBL/GenBank/DDBJ databases">
        <authorList>
            <person name="De Oliveira J.P."/>
            <person name="Noriler S.A."/>
            <person name="De Oliveira A.G."/>
            <person name="Sipoli D.S."/>
        </authorList>
    </citation>
    <scope>NUCLEOTIDE SEQUENCE [LARGE SCALE GENOMIC DNA]</scope>
    <source>
        <strain evidence="1 2">LABIM192</strain>
    </source>
</reference>
<accession>A0ABV0J0R0</accession>
<keyword evidence="2" id="KW-1185">Reference proteome</keyword>
<evidence type="ECO:0000313" key="2">
    <source>
        <dbReference type="Proteomes" id="UP001462502"/>
    </source>
</evidence>
<sequence>MSALQEFSAIKSDDDLYAFLKRYALVEDLNAEKPASIGRGVLGVYVGQIEGHAVQVTHRWRDPSGPFQNEPDIHKAILQMAGVGYKEVEYEG</sequence>
<gene>
    <name evidence="1" type="ORF">ABI908_23800</name>
</gene>